<feature type="compositionally biased region" description="Polar residues" evidence="1">
    <location>
        <begin position="199"/>
        <end position="209"/>
    </location>
</feature>
<organism evidence="2 3">
    <name type="scientific">Bodo saltans</name>
    <name type="common">Flagellated protozoan</name>
    <dbReference type="NCBI Taxonomy" id="75058"/>
    <lineage>
        <taxon>Eukaryota</taxon>
        <taxon>Discoba</taxon>
        <taxon>Euglenozoa</taxon>
        <taxon>Kinetoplastea</taxon>
        <taxon>Metakinetoplastina</taxon>
        <taxon>Eubodonida</taxon>
        <taxon>Bodonidae</taxon>
        <taxon>Bodo</taxon>
    </lineage>
</organism>
<evidence type="ECO:0000313" key="2">
    <source>
        <dbReference type="EMBL" id="CUG15024.1"/>
    </source>
</evidence>
<keyword evidence="3" id="KW-1185">Reference proteome</keyword>
<feature type="region of interest" description="Disordered" evidence="1">
    <location>
        <begin position="197"/>
        <end position="342"/>
    </location>
</feature>
<dbReference type="Proteomes" id="UP000051952">
    <property type="component" value="Unassembled WGS sequence"/>
</dbReference>
<sequence length="342" mass="37013">MPSPRPTRRYDASQNTLGCHLCHTMGESTCATCCNAIFCAHCLVSRQYHTLKRRRLGAVVLEDMIHYRNRPDGRVGRPDDEASDDDEAMVQYRNSVQASPPHDGGLPCSCVMLMCDLTCTLGCALLLGTVLVRGMLRDTFQLRGARCCRCCGGMEYQEHCSDVCIAACCAPCSSCQVEQELLARGCYDDNRNTRRGASAMTTVSTTSHTRQQERTALVGPSPQFLGGGGDALPEPATTPRNPRNNLPTASSPSSPPTQHRQPSHGSPLDEDARGHPLSEIYGSHHNKQDGGLGRVEEGPAVATVPAHYVLAPPSQSSERTSSVMPMPAFRPIATDDDESDNE</sequence>
<feature type="compositionally biased region" description="Polar residues" evidence="1">
    <location>
        <begin position="313"/>
        <end position="323"/>
    </location>
</feature>
<evidence type="ECO:0000256" key="1">
    <source>
        <dbReference type="SAM" id="MobiDB-lite"/>
    </source>
</evidence>
<dbReference type="VEuPathDB" id="TriTrypDB:BSAL_75005"/>
<accession>A0A0S4J209</accession>
<dbReference type="EMBL" id="CYKH01000674">
    <property type="protein sequence ID" value="CUG15024.1"/>
    <property type="molecule type" value="Genomic_DNA"/>
</dbReference>
<evidence type="ECO:0000313" key="3">
    <source>
        <dbReference type="Proteomes" id="UP000051952"/>
    </source>
</evidence>
<proteinExistence type="predicted"/>
<dbReference type="AlphaFoldDB" id="A0A0S4J209"/>
<name>A0A0S4J209_BODSA</name>
<gene>
    <name evidence="2" type="ORF">BSAL_75005</name>
</gene>
<reference evidence="3" key="1">
    <citation type="submission" date="2015-09" db="EMBL/GenBank/DDBJ databases">
        <authorList>
            <consortium name="Pathogen Informatics"/>
        </authorList>
    </citation>
    <scope>NUCLEOTIDE SEQUENCE [LARGE SCALE GENOMIC DNA]</scope>
    <source>
        <strain evidence="3">Lake Konstanz</strain>
    </source>
</reference>
<protein>
    <submittedName>
        <fullName evidence="2">Uncharacterized protein</fullName>
    </submittedName>
</protein>